<evidence type="ECO:0000313" key="2">
    <source>
        <dbReference type="Proteomes" id="UP001163321"/>
    </source>
</evidence>
<evidence type="ECO:0000313" key="1">
    <source>
        <dbReference type="EMBL" id="KAI9921667.1"/>
    </source>
</evidence>
<dbReference type="Proteomes" id="UP001163321">
    <property type="component" value="Chromosome 1"/>
</dbReference>
<dbReference type="EMBL" id="CM047580">
    <property type="protein sequence ID" value="KAI9921667.1"/>
    <property type="molecule type" value="Genomic_DNA"/>
</dbReference>
<protein>
    <submittedName>
        <fullName evidence="1">Uncharacterized protein</fullName>
    </submittedName>
</protein>
<keyword evidence="2" id="KW-1185">Reference proteome</keyword>
<gene>
    <name evidence="1" type="ORF">PsorP6_002518</name>
</gene>
<comment type="caution">
    <text evidence="1">The sequence shown here is derived from an EMBL/GenBank/DDBJ whole genome shotgun (WGS) entry which is preliminary data.</text>
</comment>
<proteinExistence type="predicted"/>
<sequence length="390" mass="41269">MASADDAAAANPEPTPPTPMVPAEQSAASSTPTRSPSARKAKKSPASTKEESASKETAKTKKLKARKAPKKASESGLSYFELIVDAVKELKDRNGSSRQAISKVVETKKHNYASHHLNKALRSAVESGKLIQIKGSYKLSAEVRKPAASMKKGKKVSGGASAKVVKKAGKVTKKVPTSKKAAAKKVASKKVAAKKTPSKKTPAKKVTVKTKAASKKVAAKKTGNKKTTAKVTKKTVKMAKNNISSGAFYSEALSTTSVTVELITTPAAMRIFQTHPSLSLPGTRTDAKEAICGIDNSQEPNATLDTQVLIMLQLLLIKKAHVRFAARVGFLEFIAQGSSCSVNCAGPRFCRGSIRASYSCLIYADPALDDALEKLPVEICRGNTPTTASF</sequence>
<organism evidence="1 2">
    <name type="scientific">Peronosclerospora sorghi</name>
    <dbReference type="NCBI Taxonomy" id="230839"/>
    <lineage>
        <taxon>Eukaryota</taxon>
        <taxon>Sar</taxon>
        <taxon>Stramenopiles</taxon>
        <taxon>Oomycota</taxon>
        <taxon>Peronosporomycetes</taxon>
        <taxon>Peronosporales</taxon>
        <taxon>Peronosporaceae</taxon>
        <taxon>Peronosclerospora</taxon>
    </lineage>
</organism>
<accession>A0ACC0WSE1</accession>
<reference evidence="1 2" key="1">
    <citation type="journal article" date="2022" name="bioRxiv">
        <title>The genome of the oomycete Peronosclerospora sorghi, a cosmopolitan pathogen of maize and sorghum, is inflated with dispersed pseudogenes.</title>
        <authorList>
            <person name="Fletcher K."/>
            <person name="Martin F."/>
            <person name="Isakeit T."/>
            <person name="Cavanaugh K."/>
            <person name="Magill C."/>
            <person name="Michelmore R."/>
        </authorList>
    </citation>
    <scope>NUCLEOTIDE SEQUENCE [LARGE SCALE GENOMIC DNA]</scope>
    <source>
        <strain evidence="1">P6</strain>
    </source>
</reference>
<name>A0ACC0WSE1_9STRA</name>